<dbReference type="InterPro" id="IPR000795">
    <property type="entry name" value="T_Tr_GTP-bd_dom"/>
</dbReference>
<keyword evidence="3" id="KW-0342">GTP-binding</keyword>
<sequence length="609" mass="69602">MSRHQGVYNMLRHGDYNDDDYEDADDYNQQEDDDQYGDHNFSLSNHSFKYFKGELEVINNLCEIFQLDFTRKQIIDALYETDGDHDAAFEYLSNKIKKTQKQQQPQKSQPTKKQQQLIQAVKVEEQPQQLPQLVKQQNSTDKSKNQFHIEYNVDEFNSPYPSIKYKNVVQSNPSTSIVILGHVDTGKSTLTGRLLQVFKALDDKELRKNQKDAKNLGKESSALAYATDMTKEEKEKGVTMDMAYKTVVIGGRQYNLLDSPGHQDFAPYLIAGAAQADYAILVVDTTKNAFENSIKSGMLREKLQLISAMLIKEIVVALNKMDQIDWDQKQFDVAKDYIKVSAAKLGYNQKQIKFIPISAFQGLNIQNKHNINWYQGETLVQEILNLPPLLRANDKPLRFTILNRFHQNEGKLRGTCLLGKLHSGQLEKNINYVILPQGIFCEVKEVERQSVEGDIVEVKIKTLVDSEFQNIHIGSVLSQIEHHVPVANRLICQLSTLELQTPIIKGSQYLMHLGAQKIGVVVKKLNHTYNEDAQTIKKKFPRAIVSNEFAEVELECDDQVCVETHSNLEQLSRIILREKFNIVAIGKVIIINVNLNKLKQGKIIHEQQI</sequence>
<dbReference type="AlphaFoldDB" id="A0BL72"/>
<dbReference type="GO" id="GO:0005525">
    <property type="term" value="F:GTP binding"/>
    <property type="evidence" value="ECO:0007669"/>
    <property type="project" value="UniProtKB-KW"/>
</dbReference>
<dbReference type="Pfam" id="PF00009">
    <property type="entry name" value="GTP_EFTU"/>
    <property type="match status" value="1"/>
</dbReference>
<dbReference type="Gene3D" id="2.40.30.10">
    <property type="entry name" value="Translation factors"/>
    <property type="match status" value="2"/>
</dbReference>
<dbReference type="OrthoDB" id="342024at2759"/>
<gene>
    <name evidence="7" type="ORF">GSPATT00029921001</name>
</gene>
<dbReference type="STRING" id="5888.A0BL72"/>
<dbReference type="InterPro" id="IPR027417">
    <property type="entry name" value="P-loop_NTPase"/>
</dbReference>
<dbReference type="InterPro" id="IPR054696">
    <property type="entry name" value="GTP-eEF1A_C"/>
</dbReference>
<dbReference type="OMA" id="DWYGGPT"/>
<dbReference type="GeneID" id="5012471"/>
<organism evidence="7 8">
    <name type="scientific">Paramecium tetraurelia</name>
    <dbReference type="NCBI Taxonomy" id="5888"/>
    <lineage>
        <taxon>Eukaryota</taxon>
        <taxon>Sar</taxon>
        <taxon>Alveolata</taxon>
        <taxon>Ciliophora</taxon>
        <taxon>Intramacronucleata</taxon>
        <taxon>Oligohymenophorea</taxon>
        <taxon>Peniculida</taxon>
        <taxon>Parameciidae</taxon>
        <taxon>Paramecium</taxon>
    </lineage>
</organism>
<accession>A0BL72</accession>
<dbReference type="Gene3D" id="3.40.50.300">
    <property type="entry name" value="P-loop containing nucleotide triphosphate hydrolases"/>
    <property type="match status" value="1"/>
</dbReference>
<dbReference type="SUPFAM" id="SSF52540">
    <property type="entry name" value="P-loop containing nucleoside triphosphate hydrolases"/>
    <property type="match status" value="1"/>
</dbReference>
<dbReference type="PROSITE" id="PS50030">
    <property type="entry name" value="UBA"/>
    <property type="match status" value="1"/>
</dbReference>
<dbReference type="RefSeq" id="XP_001426687.1">
    <property type="nucleotide sequence ID" value="XM_001426650.1"/>
</dbReference>
<dbReference type="eggNOG" id="KOG0458">
    <property type="taxonomic scope" value="Eukaryota"/>
</dbReference>
<dbReference type="InterPro" id="IPR009000">
    <property type="entry name" value="Transl_B-barrel_sf"/>
</dbReference>
<dbReference type="EMBL" id="CT868001">
    <property type="protein sequence ID" value="CAK59289.1"/>
    <property type="molecule type" value="Genomic_DNA"/>
</dbReference>
<dbReference type="GO" id="GO:0003924">
    <property type="term" value="F:GTPase activity"/>
    <property type="evidence" value="ECO:0000318"/>
    <property type="project" value="GO_Central"/>
</dbReference>
<dbReference type="InterPro" id="IPR009001">
    <property type="entry name" value="Transl_elong_EF1A/Init_IF2_C"/>
</dbReference>
<dbReference type="HOGENOM" id="CLU_007265_3_5_1"/>
<keyword evidence="8" id="KW-1185">Reference proteome</keyword>
<feature type="compositionally biased region" description="Acidic residues" evidence="4">
    <location>
        <begin position="17"/>
        <end position="35"/>
    </location>
</feature>
<dbReference type="InterPro" id="IPR050100">
    <property type="entry name" value="TRAFAC_GTPase_members"/>
</dbReference>
<evidence type="ECO:0000256" key="3">
    <source>
        <dbReference type="ARBA" id="ARBA00023134"/>
    </source>
</evidence>
<dbReference type="Proteomes" id="UP000000600">
    <property type="component" value="Unassembled WGS sequence"/>
</dbReference>
<feature type="domain" description="UBA" evidence="5">
    <location>
        <begin position="54"/>
        <end position="95"/>
    </location>
</feature>
<dbReference type="SUPFAM" id="SSF50465">
    <property type="entry name" value="EF-Tu/eEF-1alpha/eIF2-gamma C-terminal domain"/>
    <property type="match status" value="1"/>
</dbReference>
<dbReference type="PRINTS" id="PR00315">
    <property type="entry name" value="ELONGATNFCT"/>
</dbReference>
<keyword evidence="2" id="KW-0547">Nucleotide-binding</keyword>
<dbReference type="FunFam" id="2.40.30.10:FF:000070">
    <property type="entry name" value="Translation elongation factor EF-1 subunit"/>
    <property type="match status" value="1"/>
</dbReference>
<comment type="similarity">
    <text evidence="1">Belongs to the TRAFAC class translation factor GTPase superfamily. Classic translation factor GTPase family. EF-Tu/EF-1A subfamily.</text>
</comment>
<evidence type="ECO:0000313" key="8">
    <source>
        <dbReference type="Proteomes" id="UP000000600"/>
    </source>
</evidence>
<evidence type="ECO:0000256" key="1">
    <source>
        <dbReference type="ARBA" id="ARBA00007249"/>
    </source>
</evidence>
<evidence type="ECO:0000259" key="5">
    <source>
        <dbReference type="PROSITE" id="PS50030"/>
    </source>
</evidence>
<dbReference type="KEGG" id="ptm:GSPATT00029921001"/>
<dbReference type="InParanoid" id="A0BL72"/>
<dbReference type="PANTHER" id="PTHR23115">
    <property type="entry name" value="TRANSLATION FACTOR"/>
    <property type="match status" value="1"/>
</dbReference>
<dbReference type="InterPro" id="IPR015940">
    <property type="entry name" value="UBA"/>
</dbReference>
<proteinExistence type="inferred from homology"/>
<evidence type="ECO:0000313" key="7">
    <source>
        <dbReference type="EMBL" id="CAK59289.1"/>
    </source>
</evidence>
<dbReference type="Pfam" id="PF22594">
    <property type="entry name" value="GTP-eEF1A_C"/>
    <property type="match status" value="1"/>
</dbReference>
<evidence type="ECO:0000259" key="6">
    <source>
        <dbReference type="PROSITE" id="PS51722"/>
    </source>
</evidence>
<name>A0BL72_PARTE</name>
<feature type="region of interest" description="Disordered" evidence="4">
    <location>
        <begin position="12"/>
        <end position="39"/>
    </location>
</feature>
<evidence type="ECO:0008006" key="9">
    <source>
        <dbReference type="Google" id="ProtNLM"/>
    </source>
</evidence>
<protein>
    <recommendedName>
        <fullName evidence="9">Tr-type G domain-containing protein</fullName>
    </recommendedName>
</protein>
<dbReference type="GO" id="GO:0006412">
    <property type="term" value="P:translation"/>
    <property type="evidence" value="ECO:0000318"/>
    <property type="project" value="GO_Central"/>
</dbReference>
<dbReference type="PROSITE" id="PS51722">
    <property type="entry name" value="G_TR_2"/>
    <property type="match status" value="1"/>
</dbReference>
<reference evidence="7 8" key="1">
    <citation type="journal article" date="2006" name="Nature">
        <title>Global trends of whole-genome duplications revealed by the ciliate Paramecium tetraurelia.</title>
        <authorList>
            <consortium name="Genoscope"/>
            <person name="Aury J.-M."/>
            <person name="Jaillon O."/>
            <person name="Duret L."/>
            <person name="Noel B."/>
            <person name="Jubin C."/>
            <person name="Porcel B.M."/>
            <person name="Segurens B."/>
            <person name="Daubin V."/>
            <person name="Anthouard V."/>
            <person name="Aiach N."/>
            <person name="Arnaiz O."/>
            <person name="Billaut A."/>
            <person name="Beisson J."/>
            <person name="Blanc I."/>
            <person name="Bouhouche K."/>
            <person name="Camara F."/>
            <person name="Duharcourt S."/>
            <person name="Guigo R."/>
            <person name="Gogendeau D."/>
            <person name="Katinka M."/>
            <person name="Keller A.-M."/>
            <person name="Kissmehl R."/>
            <person name="Klotz C."/>
            <person name="Koll F."/>
            <person name="Le Moue A."/>
            <person name="Lepere C."/>
            <person name="Malinsky S."/>
            <person name="Nowacki M."/>
            <person name="Nowak J.K."/>
            <person name="Plattner H."/>
            <person name="Poulain J."/>
            <person name="Ruiz F."/>
            <person name="Serrano V."/>
            <person name="Zagulski M."/>
            <person name="Dessen P."/>
            <person name="Betermier M."/>
            <person name="Weissenbach J."/>
            <person name="Scarpelli C."/>
            <person name="Schachter V."/>
            <person name="Sperling L."/>
            <person name="Meyer E."/>
            <person name="Cohen J."/>
            <person name="Wincker P."/>
        </authorList>
    </citation>
    <scope>NUCLEOTIDE SEQUENCE [LARGE SCALE GENOMIC DNA]</scope>
    <source>
        <strain evidence="7 8">Stock d4-2</strain>
    </source>
</reference>
<evidence type="ECO:0000256" key="2">
    <source>
        <dbReference type="ARBA" id="ARBA00022741"/>
    </source>
</evidence>
<feature type="domain" description="Tr-type G" evidence="6">
    <location>
        <begin position="172"/>
        <end position="391"/>
    </location>
</feature>
<dbReference type="SUPFAM" id="SSF50447">
    <property type="entry name" value="Translation proteins"/>
    <property type="match status" value="1"/>
</dbReference>
<evidence type="ECO:0000256" key="4">
    <source>
        <dbReference type="SAM" id="MobiDB-lite"/>
    </source>
</evidence>